<evidence type="ECO:0000313" key="2">
    <source>
        <dbReference type="Proteomes" id="UP000184363"/>
    </source>
</evidence>
<dbReference type="OrthoDB" id="9797415at2"/>
<dbReference type="SFLD" id="SFLDG01129">
    <property type="entry name" value="C1.5:_HAD__Beta-PGM__Phosphata"/>
    <property type="match status" value="1"/>
</dbReference>
<dbReference type="Pfam" id="PF00702">
    <property type="entry name" value="Hydrolase"/>
    <property type="match status" value="1"/>
</dbReference>
<dbReference type="RefSeq" id="WP_073456242.1">
    <property type="nucleotide sequence ID" value="NZ_CALGVN010000026.1"/>
</dbReference>
<dbReference type="PRINTS" id="PR00413">
    <property type="entry name" value="HADHALOGNASE"/>
</dbReference>
<dbReference type="SFLD" id="SFLDS00003">
    <property type="entry name" value="Haloacid_Dehalogenase"/>
    <property type="match status" value="1"/>
</dbReference>
<dbReference type="GO" id="GO:0016787">
    <property type="term" value="F:hydrolase activity"/>
    <property type="evidence" value="ECO:0007669"/>
    <property type="project" value="UniProtKB-KW"/>
</dbReference>
<proteinExistence type="predicted"/>
<dbReference type="STRING" id="1848.SAMN05443637_104252"/>
<accession>A0A1M6R9D1</accession>
<dbReference type="Proteomes" id="UP000184363">
    <property type="component" value="Unassembled WGS sequence"/>
</dbReference>
<dbReference type="PANTHER" id="PTHR43611:SF3">
    <property type="entry name" value="FLAVIN MONONUCLEOTIDE HYDROLASE 1, CHLOROPLATIC"/>
    <property type="match status" value="1"/>
</dbReference>
<dbReference type="InterPro" id="IPR036412">
    <property type="entry name" value="HAD-like_sf"/>
</dbReference>
<keyword evidence="1" id="KW-0378">Hydrolase</keyword>
<dbReference type="InterPro" id="IPR023214">
    <property type="entry name" value="HAD_sf"/>
</dbReference>
<dbReference type="InterPro" id="IPR006439">
    <property type="entry name" value="HAD-SF_hydro_IA"/>
</dbReference>
<dbReference type="AlphaFoldDB" id="A0A1M6R9D1"/>
<evidence type="ECO:0000313" key="1">
    <source>
        <dbReference type="EMBL" id="SHK29062.1"/>
    </source>
</evidence>
<dbReference type="Gene3D" id="3.40.50.1000">
    <property type="entry name" value="HAD superfamily/HAD-like"/>
    <property type="match status" value="1"/>
</dbReference>
<dbReference type="SUPFAM" id="SSF56784">
    <property type="entry name" value="HAD-like"/>
    <property type="match status" value="1"/>
</dbReference>
<organism evidence="1 2">
    <name type="scientific">Pseudonocardia thermophila</name>
    <dbReference type="NCBI Taxonomy" id="1848"/>
    <lineage>
        <taxon>Bacteria</taxon>
        <taxon>Bacillati</taxon>
        <taxon>Actinomycetota</taxon>
        <taxon>Actinomycetes</taxon>
        <taxon>Pseudonocardiales</taxon>
        <taxon>Pseudonocardiaceae</taxon>
        <taxon>Pseudonocardia</taxon>
    </lineage>
</organism>
<sequence>MGDHPTVVFDLGDVLVPSTGVLPALAAEIGVELERLTAAYWPGRLAYDLGGDDTAYWTGVLRALDVAPEPQLITRLTALDAAKWSALPAQSARLISGLDADGVRLGVLSNAPAPLAAAVRAAEWSRRIDVLVFSAEVGLAKPDPAIYAAADEAYGTAPQDVVFFDDRPANVEAARAHGWAAHVWEGPQTLAVLGRELRIS</sequence>
<name>A0A1M6R9D1_PSETH</name>
<protein>
    <submittedName>
        <fullName evidence="1">Putative hydrolase of the HAD superfamily</fullName>
    </submittedName>
</protein>
<dbReference type="PANTHER" id="PTHR43611">
    <property type="entry name" value="ALPHA-D-GLUCOSE 1-PHOSPHATE PHOSPHATASE"/>
    <property type="match status" value="1"/>
</dbReference>
<dbReference type="EMBL" id="FRAP01000004">
    <property type="protein sequence ID" value="SHK29062.1"/>
    <property type="molecule type" value="Genomic_DNA"/>
</dbReference>
<gene>
    <name evidence="1" type="ORF">SAMN05443637_104252</name>
</gene>
<reference evidence="1 2" key="1">
    <citation type="submission" date="2016-11" db="EMBL/GenBank/DDBJ databases">
        <authorList>
            <person name="Jaros S."/>
            <person name="Januszkiewicz K."/>
            <person name="Wedrychowicz H."/>
        </authorList>
    </citation>
    <scope>NUCLEOTIDE SEQUENCE [LARGE SCALE GENOMIC DNA]</scope>
    <source>
        <strain evidence="1 2">DSM 43832</strain>
    </source>
</reference>
<dbReference type="NCBIfam" id="TIGR01509">
    <property type="entry name" value="HAD-SF-IA-v3"/>
    <property type="match status" value="1"/>
</dbReference>
<keyword evidence="2" id="KW-1185">Reference proteome</keyword>